<keyword evidence="3" id="KW-1185">Reference proteome</keyword>
<sequence>MQYLQGALLLGGLLLVALAYGRYIRRTGDWSGVLRFWARGMALSTVEFKIQRAGLMVLLLAVVVRFCQVLFQW</sequence>
<keyword evidence="1" id="KW-1133">Transmembrane helix</keyword>
<keyword evidence="1" id="KW-0472">Membrane</keyword>
<evidence type="ECO:0000313" key="3">
    <source>
        <dbReference type="Proteomes" id="UP000662703"/>
    </source>
</evidence>
<name>A0ABS0AL33_9GAMM</name>
<dbReference type="Proteomes" id="UP000662703">
    <property type="component" value="Unassembled WGS sequence"/>
</dbReference>
<reference evidence="2 3" key="1">
    <citation type="submission" date="2012-09" db="EMBL/GenBank/DDBJ databases">
        <title>Genome Sequence of alkane-degrading Bacterium Alcanivorax sp. 521-1.</title>
        <authorList>
            <person name="Lai Q."/>
            <person name="Shao Z."/>
        </authorList>
    </citation>
    <scope>NUCLEOTIDE SEQUENCE [LARGE SCALE GENOMIC DNA]</scope>
    <source>
        <strain evidence="2 3">521-1</strain>
    </source>
</reference>
<organism evidence="2 3">
    <name type="scientific">Alloalcanivorax profundimaris</name>
    <dbReference type="NCBI Taxonomy" id="2735259"/>
    <lineage>
        <taxon>Bacteria</taxon>
        <taxon>Pseudomonadati</taxon>
        <taxon>Pseudomonadota</taxon>
        <taxon>Gammaproteobacteria</taxon>
        <taxon>Oceanospirillales</taxon>
        <taxon>Alcanivoracaceae</taxon>
        <taxon>Alloalcanivorax</taxon>
    </lineage>
</organism>
<feature type="transmembrane region" description="Helical" evidence="1">
    <location>
        <begin position="53"/>
        <end position="71"/>
    </location>
</feature>
<accession>A0ABS0AL33</accession>
<gene>
    <name evidence="2" type="ORF">Y5W_00122</name>
</gene>
<dbReference type="RefSeq" id="WP_194297367.1">
    <property type="nucleotide sequence ID" value="NZ_ARXX01000001.1"/>
</dbReference>
<comment type="caution">
    <text evidence="2">The sequence shown here is derived from an EMBL/GenBank/DDBJ whole genome shotgun (WGS) entry which is preliminary data.</text>
</comment>
<proteinExistence type="predicted"/>
<evidence type="ECO:0008006" key="4">
    <source>
        <dbReference type="Google" id="ProtNLM"/>
    </source>
</evidence>
<dbReference type="EMBL" id="ARXX01000001">
    <property type="protein sequence ID" value="MBF5054828.1"/>
    <property type="molecule type" value="Genomic_DNA"/>
</dbReference>
<keyword evidence="1" id="KW-0812">Transmembrane</keyword>
<evidence type="ECO:0000256" key="1">
    <source>
        <dbReference type="SAM" id="Phobius"/>
    </source>
</evidence>
<evidence type="ECO:0000313" key="2">
    <source>
        <dbReference type="EMBL" id="MBF5054828.1"/>
    </source>
</evidence>
<protein>
    <recommendedName>
        <fullName evidence="4">Molybdenum ABC transporter permease</fullName>
    </recommendedName>
</protein>